<keyword evidence="1" id="KW-0808">Transferase</keyword>
<organism evidence="1 2">
    <name type="scientific">Litorivicinus lipolyticus</name>
    <dbReference type="NCBI Taxonomy" id="418701"/>
    <lineage>
        <taxon>Bacteria</taxon>
        <taxon>Pseudomonadati</taxon>
        <taxon>Pseudomonadota</taxon>
        <taxon>Gammaproteobacteria</taxon>
        <taxon>Oceanospirillales</taxon>
        <taxon>Litorivicinaceae</taxon>
        <taxon>Litorivicinus</taxon>
    </lineage>
</organism>
<dbReference type="InterPro" id="IPR029063">
    <property type="entry name" value="SAM-dependent_MTases_sf"/>
</dbReference>
<protein>
    <submittedName>
        <fullName evidence="1">Methyltransferase domain-containing protein</fullName>
    </submittedName>
</protein>
<dbReference type="Gene3D" id="3.40.50.150">
    <property type="entry name" value="Vaccinia Virus protein VP39"/>
    <property type="match status" value="1"/>
</dbReference>
<keyword evidence="2" id="KW-1185">Reference proteome</keyword>
<dbReference type="SUPFAM" id="SSF53335">
    <property type="entry name" value="S-adenosyl-L-methionine-dependent methyltransferases"/>
    <property type="match status" value="1"/>
</dbReference>
<dbReference type="KEGG" id="llp:GH975_03955"/>
<evidence type="ECO:0000313" key="2">
    <source>
        <dbReference type="Proteomes" id="UP000388235"/>
    </source>
</evidence>
<dbReference type="RefSeq" id="WP_153713272.1">
    <property type="nucleotide sequence ID" value="NZ_CP045871.1"/>
</dbReference>
<dbReference type="EMBL" id="CP045871">
    <property type="protein sequence ID" value="QGG79768.1"/>
    <property type="molecule type" value="Genomic_DNA"/>
</dbReference>
<dbReference type="GO" id="GO:0032259">
    <property type="term" value="P:methylation"/>
    <property type="evidence" value="ECO:0007669"/>
    <property type="project" value="UniProtKB-KW"/>
</dbReference>
<keyword evidence="1" id="KW-0489">Methyltransferase</keyword>
<dbReference type="Proteomes" id="UP000388235">
    <property type="component" value="Chromosome"/>
</dbReference>
<reference evidence="1 2" key="1">
    <citation type="submission" date="2019-11" db="EMBL/GenBank/DDBJ databases">
        <authorList>
            <person name="Khan S.A."/>
            <person name="Jeon C.O."/>
            <person name="Chun B.H."/>
        </authorList>
    </citation>
    <scope>NUCLEOTIDE SEQUENCE [LARGE SCALE GENOMIC DNA]</scope>
    <source>
        <strain evidence="1 2">IMCC 1097</strain>
    </source>
</reference>
<name>A0A5Q2Q774_9GAMM</name>
<dbReference type="GO" id="GO:0008168">
    <property type="term" value="F:methyltransferase activity"/>
    <property type="evidence" value="ECO:0007669"/>
    <property type="project" value="UniProtKB-KW"/>
</dbReference>
<dbReference type="PANTHER" id="PTHR43861">
    <property type="entry name" value="TRANS-ACONITATE 2-METHYLTRANSFERASE-RELATED"/>
    <property type="match status" value="1"/>
</dbReference>
<dbReference type="OrthoDB" id="9791837at2"/>
<evidence type="ECO:0000313" key="1">
    <source>
        <dbReference type="EMBL" id="QGG79768.1"/>
    </source>
</evidence>
<sequence>MTDSWNDLAADRDDNPSVLLFADNAYRSLREAVDLRGRRILDFGCGTGLLSARMAPDASQIVALDPSAAMASRVRAKQLSKVQVRESVLDPQAPMLAEPFDLVVASSALGFVEDVSATLNTIRQLLRPGGTLVHWDWCQTDGAVGPGLIGGGDSGGVNGRLRTGCRRR</sequence>
<accession>A0A5Q2Q774</accession>
<proteinExistence type="predicted"/>
<dbReference type="Pfam" id="PF13489">
    <property type="entry name" value="Methyltransf_23"/>
    <property type="match status" value="1"/>
</dbReference>
<dbReference type="AlphaFoldDB" id="A0A5Q2Q774"/>
<gene>
    <name evidence="1" type="ORF">GH975_03955</name>
</gene>
<dbReference type="CDD" id="cd02440">
    <property type="entry name" value="AdoMet_MTases"/>
    <property type="match status" value="1"/>
</dbReference>